<dbReference type="Proteomes" id="UP001302812">
    <property type="component" value="Unassembled WGS sequence"/>
</dbReference>
<dbReference type="Gene3D" id="3.30.200.20">
    <property type="entry name" value="Phosphorylase Kinase, domain 1"/>
    <property type="match status" value="1"/>
</dbReference>
<keyword evidence="2" id="KW-0808">Transferase</keyword>
<gene>
    <name evidence="8" type="ORF">N656DRAFT_318033</name>
</gene>
<accession>A0AAN6QGK0</accession>
<dbReference type="PROSITE" id="PS00107">
    <property type="entry name" value="PROTEIN_KINASE_ATP"/>
    <property type="match status" value="1"/>
</dbReference>
<dbReference type="GO" id="GO:0004674">
    <property type="term" value="F:protein serine/threonine kinase activity"/>
    <property type="evidence" value="ECO:0007669"/>
    <property type="project" value="UniProtKB-KW"/>
</dbReference>
<proteinExistence type="predicted"/>
<dbReference type="PANTHER" id="PTHR45646:SF11">
    <property type="entry name" value="SERINE_THREONINE-PROTEIN KINASE DOA"/>
    <property type="match status" value="1"/>
</dbReference>
<evidence type="ECO:0000256" key="2">
    <source>
        <dbReference type="ARBA" id="ARBA00022679"/>
    </source>
</evidence>
<dbReference type="EMBL" id="MU853354">
    <property type="protein sequence ID" value="KAK4109743.1"/>
    <property type="molecule type" value="Genomic_DNA"/>
</dbReference>
<keyword evidence="3 6" id="KW-0547">Nucleotide-binding</keyword>
<dbReference type="GO" id="GO:0005634">
    <property type="term" value="C:nucleus"/>
    <property type="evidence" value="ECO:0007669"/>
    <property type="project" value="TreeGrafter"/>
</dbReference>
<dbReference type="PROSITE" id="PS50011">
    <property type="entry name" value="PROTEIN_KINASE_DOM"/>
    <property type="match status" value="1"/>
</dbReference>
<organism evidence="8 9">
    <name type="scientific">Canariomyces notabilis</name>
    <dbReference type="NCBI Taxonomy" id="2074819"/>
    <lineage>
        <taxon>Eukaryota</taxon>
        <taxon>Fungi</taxon>
        <taxon>Dikarya</taxon>
        <taxon>Ascomycota</taxon>
        <taxon>Pezizomycotina</taxon>
        <taxon>Sordariomycetes</taxon>
        <taxon>Sordariomycetidae</taxon>
        <taxon>Sordariales</taxon>
        <taxon>Chaetomiaceae</taxon>
        <taxon>Canariomyces</taxon>
    </lineage>
</organism>
<keyword evidence="4 8" id="KW-0418">Kinase</keyword>
<feature type="binding site" evidence="6">
    <location>
        <position position="94"/>
    </location>
    <ligand>
        <name>ATP</name>
        <dbReference type="ChEBI" id="CHEBI:30616"/>
    </ligand>
</feature>
<evidence type="ECO:0000256" key="5">
    <source>
        <dbReference type="ARBA" id="ARBA00022840"/>
    </source>
</evidence>
<dbReference type="Gene3D" id="1.10.510.10">
    <property type="entry name" value="Transferase(Phosphotransferase) domain 1"/>
    <property type="match status" value="1"/>
</dbReference>
<evidence type="ECO:0000256" key="4">
    <source>
        <dbReference type="ARBA" id="ARBA00022777"/>
    </source>
</evidence>
<dbReference type="PANTHER" id="PTHR45646">
    <property type="entry name" value="SERINE/THREONINE-PROTEIN KINASE DOA-RELATED"/>
    <property type="match status" value="1"/>
</dbReference>
<reference evidence="8" key="1">
    <citation type="journal article" date="2023" name="Mol. Phylogenet. Evol.">
        <title>Genome-scale phylogeny and comparative genomics of the fungal order Sordariales.</title>
        <authorList>
            <person name="Hensen N."/>
            <person name="Bonometti L."/>
            <person name="Westerberg I."/>
            <person name="Brannstrom I.O."/>
            <person name="Guillou S."/>
            <person name="Cros-Aarteil S."/>
            <person name="Calhoun S."/>
            <person name="Haridas S."/>
            <person name="Kuo A."/>
            <person name="Mondo S."/>
            <person name="Pangilinan J."/>
            <person name="Riley R."/>
            <person name="LaButti K."/>
            <person name="Andreopoulos B."/>
            <person name="Lipzen A."/>
            <person name="Chen C."/>
            <person name="Yan M."/>
            <person name="Daum C."/>
            <person name="Ng V."/>
            <person name="Clum A."/>
            <person name="Steindorff A."/>
            <person name="Ohm R.A."/>
            <person name="Martin F."/>
            <person name="Silar P."/>
            <person name="Natvig D.O."/>
            <person name="Lalanne C."/>
            <person name="Gautier V."/>
            <person name="Ament-Velasquez S.L."/>
            <person name="Kruys A."/>
            <person name="Hutchinson M.I."/>
            <person name="Powell A.J."/>
            <person name="Barry K."/>
            <person name="Miller A.N."/>
            <person name="Grigoriev I.V."/>
            <person name="Debuchy R."/>
            <person name="Gladieux P."/>
            <person name="Hiltunen Thoren M."/>
            <person name="Johannesson H."/>
        </authorList>
    </citation>
    <scope>NUCLEOTIDE SEQUENCE</scope>
    <source>
        <strain evidence="8">CBS 508.74</strain>
    </source>
</reference>
<dbReference type="InterPro" id="IPR000719">
    <property type="entry name" value="Prot_kinase_dom"/>
</dbReference>
<name>A0AAN6QGK0_9PEZI</name>
<evidence type="ECO:0000259" key="7">
    <source>
        <dbReference type="PROSITE" id="PS50011"/>
    </source>
</evidence>
<sequence>MEFLFKWLRKLRKLIRRAPLSPLQFQTTGFETVPDCYFLEEEQFDEFKEGLYYPVNIGDVYDSKYQVLGKLGFGTTSTVWLARNLHNRDYVALKVYTRNWDARREIENYDLIGKANPSHRGYRLVRKALDSFVLHRDGGDYTCLVLKPLWDSWKDLVLRNPVHRFPLELLKAGLYELLLALDYLHSECKLVHTDIKMDNILSELVDKNVMKLFTKAEIEFPSPRKFVNGAPIFMSQRFERPRKMGHVVLSDFGSAVRGDQNQDNDAQPNVYRSPEVMLDMEWSYPVDIWNIWDVFEGKHLFYGIDPLMDTYTTRAHLAEVIGMLGLPPLDLIQRGRRGKEFFTEDGQWKQTDIPIPQDRSLESVEELLEGESKEKFLAFVRGMLQWRPEDRKTAKELLQDPWLTSF</sequence>
<reference evidence="8" key="2">
    <citation type="submission" date="2023-05" db="EMBL/GenBank/DDBJ databases">
        <authorList>
            <consortium name="Lawrence Berkeley National Laboratory"/>
            <person name="Steindorff A."/>
            <person name="Hensen N."/>
            <person name="Bonometti L."/>
            <person name="Westerberg I."/>
            <person name="Brannstrom I.O."/>
            <person name="Guillou S."/>
            <person name="Cros-Aarteil S."/>
            <person name="Calhoun S."/>
            <person name="Haridas S."/>
            <person name="Kuo A."/>
            <person name="Mondo S."/>
            <person name="Pangilinan J."/>
            <person name="Riley R."/>
            <person name="Labutti K."/>
            <person name="Andreopoulos B."/>
            <person name="Lipzen A."/>
            <person name="Chen C."/>
            <person name="Yanf M."/>
            <person name="Daum C."/>
            <person name="Ng V."/>
            <person name="Clum A."/>
            <person name="Ohm R."/>
            <person name="Martin F."/>
            <person name="Silar P."/>
            <person name="Natvig D."/>
            <person name="Lalanne C."/>
            <person name="Gautier V."/>
            <person name="Ament-Velasquez S.L."/>
            <person name="Kruys A."/>
            <person name="Hutchinson M.I."/>
            <person name="Powell A.J."/>
            <person name="Barry K."/>
            <person name="Miller A.N."/>
            <person name="Grigoriev I.V."/>
            <person name="Debuchy R."/>
            <person name="Gladieux P."/>
            <person name="Thoren M.H."/>
            <person name="Johannesson H."/>
        </authorList>
    </citation>
    <scope>NUCLEOTIDE SEQUENCE</scope>
    <source>
        <strain evidence="8">CBS 508.74</strain>
    </source>
</reference>
<evidence type="ECO:0000256" key="1">
    <source>
        <dbReference type="ARBA" id="ARBA00022527"/>
    </source>
</evidence>
<dbReference type="InterPro" id="IPR017441">
    <property type="entry name" value="Protein_kinase_ATP_BS"/>
</dbReference>
<keyword evidence="1" id="KW-0723">Serine/threonine-protein kinase</keyword>
<dbReference type="GO" id="GO:0043484">
    <property type="term" value="P:regulation of RNA splicing"/>
    <property type="evidence" value="ECO:0007669"/>
    <property type="project" value="TreeGrafter"/>
</dbReference>
<dbReference type="Pfam" id="PF00069">
    <property type="entry name" value="Pkinase"/>
    <property type="match status" value="1"/>
</dbReference>
<evidence type="ECO:0000313" key="9">
    <source>
        <dbReference type="Proteomes" id="UP001302812"/>
    </source>
</evidence>
<evidence type="ECO:0000313" key="8">
    <source>
        <dbReference type="EMBL" id="KAK4109743.1"/>
    </source>
</evidence>
<dbReference type="AlphaFoldDB" id="A0AAN6QGK0"/>
<dbReference type="InterPro" id="IPR011009">
    <property type="entry name" value="Kinase-like_dom_sf"/>
</dbReference>
<dbReference type="InterPro" id="IPR051175">
    <property type="entry name" value="CLK_kinases"/>
</dbReference>
<feature type="domain" description="Protein kinase" evidence="7">
    <location>
        <begin position="65"/>
        <end position="403"/>
    </location>
</feature>
<evidence type="ECO:0000256" key="3">
    <source>
        <dbReference type="ARBA" id="ARBA00022741"/>
    </source>
</evidence>
<comment type="caution">
    <text evidence="8">The sequence shown here is derived from an EMBL/GenBank/DDBJ whole genome shotgun (WGS) entry which is preliminary data.</text>
</comment>
<keyword evidence="9" id="KW-1185">Reference proteome</keyword>
<dbReference type="SUPFAM" id="SSF56112">
    <property type="entry name" value="Protein kinase-like (PK-like)"/>
    <property type="match status" value="1"/>
</dbReference>
<keyword evidence="5 6" id="KW-0067">ATP-binding</keyword>
<evidence type="ECO:0000256" key="6">
    <source>
        <dbReference type="PROSITE-ProRule" id="PRU10141"/>
    </source>
</evidence>
<protein>
    <submittedName>
        <fullName evidence="8">Kinase-like protein</fullName>
    </submittedName>
</protein>
<dbReference type="GeneID" id="89933347"/>
<dbReference type="RefSeq" id="XP_064667313.1">
    <property type="nucleotide sequence ID" value="XM_064809224.1"/>
</dbReference>
<dbReference type="SMART" id="SM00220">
    <property type="entry name" value="S_TKc"/>
    <property type="match status" value="1"/>
</dbReference>
<dbReference type="GO" id="GO:0005524">
    <property type="term" value="F:ATP binding"/>
    <property type="evidence" value="ECO:0007669"/>
    <property type="project" value="UniProtKB-UniRule"/>
</dbReference>